<proteinExistence type="predicted"/>
<sequence>MGLFWRQSSESFVSGYFYKLVNNDRQLSEKGRKLFSALVSRFTINTSEADNYLRSLMDGKQIRYIWQLFDDDRREVLQYMLGEEYAQKYIAWLHKLPSIPYTSGYYRRPVRSDNAGLHYTKALDNLKDFLAIVASGLPLEVLMEGGRTEEERAFIGDINFHHLMSVEIDAGNTAVIEKTKDIICSDNNAGRISYSLLQGIVMSNNRELYELEGKLLLAARLQEGLHQSIAETMDSGTVEAFVYLFNIMRTNDMQRFSSVKRAVGTWTGLLDENNADRINQKVMDLIYMSLTDPSYADACLNSEDSIELYMALWSKGFHKLEDLTATAEQVMEEGVKHKVQVLFYYLLNIQAEWMQEQLSKQALERFSGDFSIVVSFLRSYLASVSIGYYYPRKKEDHSYFDSLSEAKKQYYILKDINSRLTKKLTFSPFIFPWHSTELTHEDILEKMASIIYVVGSDELLDDLCTCYEQAGSNVRAFIVKELLKQPASQIQVDTLVKALGDRADSPRSAAFEILDKQEISDDQYLKIEELLKYKSGVLRQQAIKLLMKRGPEALSGTIARLLSAPLADKRLAALDMLLTLRKKGGQAEVCDSLVPLVSSIEKPSSKELLLIEQLIVKKEESSVYTKENGFGLYDPSTKVQLPVLSVDEDFNMKEVFSLFQEGSLIKKLFGRKQQGAYEIIEKLNNLIAANANYEYRAKYGSTYLLNDYFTETDNADKAEKELDKYPLAGVWRNFYKEEVGSFEILFQLAFLLNTDWNSGDSYWNWNSVIDKSSPVICPFYGFDLSGLKKRVNRLPYLRTVNHIINLLIAENRNDGYVRKVANNILVSFSSVLNEKNLYKLYDYKNYQGTQKYTIFSFQDRRISTWMSNSYGWSTDEEFVRHFTVRYHFYNLARYFQTDEPSAITDSNLLIYDFAKMYEMGLLPASEVMKELMVRKKADDNIGTVSSLLCGNLTVWQRRQFKPYEDTGLEQFKDLARKVIDRILDIELKRGDTPTEVSHLALKLEYVEGAVWLVRILKAFGKDTFGRSGYYYNSSYTKKEVLSKLLRCCYPSKTDNAAVLTGLLKNSGITETRLVETAMYAPQWLEIIEQCIGWKALTSTAFYFHAHINEWCDDKKKAIIARYTPIEPEDLRLGAFDIDWFREAYKEIGEKRFEVVYNAAKYISSSNGHTRARKYADAVNGKLITSEVKKQIEEKRNKDLLMAYCLIPLAKKATPDLLERYQYLQQFLKESKAFGAQRQDSEKKAVEIGMQNLARNAGYSDVTRLIWSMETELIKEMEPYFTPVEIEGVQVYVSIDEEGKSDLKLIKGSKELNSVPAKLKKNAYLEELKAVHKKLKNQYSRSRLMLEQAMEDETPFYISELETLTHNPVIWPLLRNLVFVSKDDTGFYLDKNLVTPDGECISQKASTPVRIAHPVDLYTRNVWHRYQQCLFEKGIRQPFKQVFRELYVKTDEERPMFHSLRYAGNQIQPQKTVAVLKGRRWVANYEDGLQKIYYKENIVASIYALADWFSPADIEAPALEWVAFHSRKTYEPIAIEKIPEVIFSEVMRDVDLAVSVAHAGGVDPEASHSTVEMRRAILEFTLPLFKLSNVRLEGSHAFVEGTLGNYNIHLGSGVIHQQAGAAINVLPVHSQQRGRLFLPFVDEDPKTAEIVSKILLFAEDKKIKDPFILDQIKIR</sequence>
<dbReference type="InterPro" id="IPR025406">
    <property type="entry name" value="DUF4132"/>
</dbReference>
<dbReference type="EMBL" id="JACOOJ010000014">
    <property type="protein sequence ID" value="MBC5633037.1"/>
    <property type="molecule type" value="Genomic_DNA"/>
</dbReference>
<keyword evidence="1" id="KW-0175">Coiled coil</keyword>
<name>A0ABR7DNT2_9BACT</name>
<dbReference type="InterPro" id="IPR043782">
    <property type="entry name" value="DUF5724"/>
</dbReference>
<gene>
    <name evidence="5" type="ORF">H8S65_09675</name>
</gene>
<feature type="domain" description="DUF5724" evidence="3">
    <location>
        <begin position="48"/>
        <end position="1268"/>
    </location>
</feature>
<dbReference type="RefSeq" id="WP_186929788.1">
    <property type="nucleotide sequence ID" value="NZ_JACOOJ010000014.1"/>
</dbReference>
<feature type="coiled-coil region" evidence="1">
    <location>
        <begin position="1324"/>
        <end position="1351"/>
    </location>
</feature>
<dbReference type="Proteomes" id="UP000651475">
    <property type="component" value="Unassembled WGS sequence"/>
</dbReference>
<feature type="domain" description="DUF7737" evidence="4">
    <location>
        <begin position="1570"/>
        <end position="1671"/>
    </location>
</feature>
<evidence type="ECO:0000313" key="5">
    <source>
        <dbReference type="EMBL" id="MBC5633037.1"/>
    </source>
</evidence>
<evidence type="ECO:0000259" key="2">
    <source>
        <dbReference type="Pfam" id="PF13569"/>
    </source>
</evidence>
<dbReference type="InterPro" id="IPR056639">
    <property type="entry name" value="DUF7737"/>
</dbReference>
<protein>
    <submittedName>
        <fullName evidence="5">DUF4132 domain-containing protein</fullName>
    </submittedName>
</protein>
<evidence type="ECO:0000259" key="4">
    <source>
        <dbReference type="Pfam" id="PF24879"/>
    </source>
</evidence>
<evidence type="ECO:0000259" key="3">
    <source>
        <dbReference type="Pfam" id="PF18991"/>
    </source>
</evidence>
<dbReference type="Pfam" id="PF13569">
    <property type="entry name" value="DUF4132"/>
    <property type="match status" value="1"/>
</dbReference>
<feature type="domain" description="DUF4132" evidence="2">
    <location>
        <begin position="1309"/>
        <end position="1480"/>
    </location>
</feature>
<evidence type="ECO:0000256" key="1">
    <source>
        <dbReference type="SAM" id="Coils"/>
    </source>
</evidence>
<dbReference type="Pfam" id="PF18991">
    <property type="entry name" value="DUF5724"/>
    <property type="match status" value="1"/>
</dbReference>
<evidence type="ECO:0000313" key="6">
    <source>
        <dbReference type="Proteomes" id="UP000651475"/>
    </source>
</evidence>
<comment type="caution">
    <text evidence="5">The sequence shown here is derived from an EMBL/GenBank/DDBJ whole genome shotgun (WGS) entry which is preliminary data.</text>
</comment>
<organism evidence="5 6">
    <name type="scientific">Parabacteroides hominis</name>
    <dbReference type="NCBI Taxonomy" id="2763057"/>
    <lineage>
        <taxon>Bacteria</taxon>
        <taxon>Pseudomonadati</taxon>
        <taxon>Bacteroidota</taxon>
        <taxon>Bacteroidia</taxon>
        <taxon>Bacteroidales</taxon>
        <taxon>Tannerellaceae</taxon>
        <taxon>Parabacteroides</taxon>
    </lineage>
</organism>
<accession>A0ABR7DNT2</accession>
<reference evidence="5 6" key="1">
    <citation type="submission" date="2020-08" db="EMBL/GenBank/DDBJ databases">
        <title>Genome public.</title>
        <authorList>
            <person name="Liu C."/>
            <person name="Sun Q."/>
        </authorList>
    </citation>
    <scope>NUCLEOTIDE SEQUENCE [LARGE SCALE GENOMIC DNA]</scope>
    <source>
        <strain evidence="5 6">NSJ-79</strain>
    </source>
</reference>
<dbReference type="Pfam" id="PF24879">
    <property type="entry name" value="DUF7737"/>
    <property type="match status" value="1"/>
</dbReference>
<keyword evidence="6" id="KW-1185">Reference proteome</keyword>